<protein>
    <submittedName>
        <fullName evidence="8">Glycerol-3-phosphate dehydrogenase/oxidase</fullName>
    </submittedName>
</protein>
<comment type="caution">
    <text evidence="8">The sequence shown here is derived from an EMBL/GenBank/DDBJ whole genome shotgun (WGS) entry which is preliminary data.</text>
</comment>
<keyword evidence="5" id="KW-0560">Oxidoreductase</keyword>
<feature type="domain" description="FAD dependent oxidoreductase" evidence="6">
    <location>
        <begin position="18"/>
        <end position="340"/>
    </location>
</feature>
<comment type="similarity">
    <text evidence="2">Belongs to the FAD-dependent glycerol-3-phosphate dehydrogenase family.</text>
</comment>
<dbReference type="InterPro" id="IPR031656">
    <property type="entry name" value="DAO_C"/>
</dbReference>
<accession>A0ABT3C6P5</accession>
<reference evidence="8 9" key="1">
    <citation type="journal article" date="2022" name="BMC Genomics">
        <title>Comparative genome analysis of mycobacteria focusing on tRNA and non-coding RNA.</title>
        <authorList>
            <person name="Behra P.R.K."/>
            <person name="Pettersson B.M.F."/>
            <person name="Ramesh M."/>
            <person name="Das S."/>
            <person name="Dasgupta S."/>
            <person name="Kirsebom L.A."/>
        </authorList>
    </citation>
    <scope>NUCLEOTIDE SEQUENCE [LARGE SCALE GENOMIC DNA]</scope>
    <source>
        <strain evidence="8 9">DSM 44078</strain>
    </source>
</reference>
<dbReference type="InterPro" id="IPR036188">
    <property type="entry name" value="FAD/NAD-bd_sf"/>
</dbReference>
<evidence type="ECO:0000259" key="6">
    <source>
        <dbReference type="Pfam" id="PF01266"/>
    </source>
</evidence>
<keyword evidence="9" id="KW-1185">Reference proteome</keyword>
<dbReference type="InterPro" id="IPR006076">
    <property type="entry name" value="FAD-dep_OxRdtase"/>
</dbReference>
<dbReference type="InterPro" id="IPR000447">
    <property type="entry name" value="G3P_DH_FAD-dep"/>
</dbReference>
<dbReference type="EMBL" id="JACKTY010000012">
    <property type="protein sequence ID" value="MCV7225123.1"/>
    <property type="molecule type" value="Genomic_DNA"/>
</dbReference>
<evidence type="ECO:0000256" key="4">
    <source>
        <dbReference type="ARBA" id="ARBA00022827"/>
    </source>
</evidence>
<dbReference type="Gene3D" id="3.30.9.10">
    <property type="entry name" value="D-Amino Acid Oxidase, subunit A, domain 2"/>
    <property type="match status" value="1"/>
</dbReference>
<dbReference type="PANTHER" id="PTHR11985:SF15">
    <property type="entry name" value="GLYCEROL-3-PHOSPHATE DEHYDROGENASE, MITOCHONDRIAL"/>
    <property type="match status" value="1"/>
</dbReference>
<gene>
    <name evidence="8" type="ORF">H7J73_03610</name>
</gene>
<evidence type="ECO:0000256" key="5">
    <source>
        <dbReference type="ARBA" id="ARBA00023002"/>
    </source>
</evidence>
<dbReference type="PANTHER" id="PTHR11985">
    <property type="entry name" value="GLYCEROL-3-PHOSPHATE DEHYDROGENASE"/>
    <property type="match status" value="1"/>
</dbReference>
<keyword evidence="4" id="KW-0274">FAD</keyword>
<dbReference type="Gene3D" id="1.10.8.870">
    <property type="entry name" value="Alpha-glycerophosphate oxidase, cap domain"/>
    <property type="match status" value="1"/>
</dbReference>
<comment type="cofactor">
    <cofactor evidence="1">
        <name>FAD</name>
        <dbReference type="ChEBI" id="CHEBI:57692"/>
    </cofactor>
</comment>
<dbReference type="SUPFAM" id="SSF51905">
    <property type="entry name" value="FAD/NAD(P)-binding domain"/>
    <property type="match status" value="1"/>
</dbReference>
<evidence type="ECO:0000256" key="3">
    <source>
        <dbReference type="ARBA" id="ARBA00022630"/>
    </source>
</evidence>
<dbReference type="Gene3D" id="3.50.50.60">
    <property type="entry name" value="FAD/NAD(P)-binding domain"/>
    <property type="match status" value="1"/>
</dbReference>
<organism evidence="8 9">
    <name type="scientific">Mycolicibacterium komossense</name>
    <dbReference type="NCBI Taxonomy" id="1779"/>
    <lineage>
        <taxon>Bacteria</taxon>
        <taxon>Bacillati</taxon>
        <taxon>Actinomycetota</taxon>
        <taxon>Actinomycetes</taxon>
        <taxon>Mycobacteriales</taxon>
        <taxon>Mycobacteriaceae</taxon>
        <taxon>Mycolicibacterium</taxon>
    </lineage>
</organism>
<sequence length="552" mass="59815">MADFTRADSPRLTSVPYDLAIIGAGINGAAIARDAAQRGLRVALLERGDFGEGTSAWNSRLIHGGLRYLEHGEIPLVYESLHDRECLLRIAPHLVAPLPFVVPLYAHNHKPGWMFRIGMVLYDVLSLKKSVPRHRAMNRKAIAAELPGLDPAGLSGALRYYDGQVVYPERLVLETVLSAHAMGADVANYTAVLDVTTDADGVTGVSVRDADGREFHIAARCVVNAAGPWVDELAGRNGIERQIGGTTGTHLLVDPFPGAPEACIYFESRADNRPILVIPWNGRYLIGTTDDRFDGDPGLVRGTDEEIAYLISETNLLIPEADLTVDDVLLTYTGVRPLPYRPGVTAGAIPRSHLIVEHETVPRLITIVGGKLTPHLSLGKQTVDKVADLLGEDLPKSRTARQQLPGAHAHNWLGRVQAGTTLKAGLPWAPEIADRLLAVYGARVRRVRQRYEQDAANRAVFGTGRGAVTAAEVVVAVRDEGARTLTDILHRRAMVGLEPALGLDVAEEVAAFAAGLLGWDDTRVRAEIDQLREYVTRLQGGVRRAPRPAPVA</sequence>
<dbReference type="Proteomes" id="UP001526201">
    <property type="component" value="Unassembled WGS sequence"/>
</dbReference>
<feature type="domain" description="Alpha-glycerophosphate oxidase C-terminal" evidence="7">
    <location>
        <begin position="397"/>
        <end position="523"/>
    </location>
</feature>
<dbReference type="Pfam" id="PF01266">
    <property type="entry name" value="DAO"/>
    <property type="match status" value="1"/>
</dbReference>
<proteinExistence type="inferred from homology"/>
<evidence type="ECO:0000259" key="7">
    <source>
        <dbReference type="Pfam" id="PF16901"/>
    </source>
</evidence>
<evidence type="ECO:0000256" key="2">
    <source>
        <dbReference type="ARBA" id="ARBA00007330"/>
    </source>
</evidence>
<evidence type="ECO:0000256" key="1">
    <source>
        <dbReference type="ARBA" id="ARBA00001974"/>
    </source>
</evidence>
<dbReference type="InterPro" id="IPR038299">
    <property type="entry name" value="DAO_C_sf"/>
</dbReference>
<dbReference type="PRINTS" id="PR01001">
    <property type="entry name" value="FADG3PDH"/>
</dbReference>
<keyword evidence="3" id="KW-0285">Flavoprotein</keyword>
<evidence type="ECO:0000313" key="8">
    <source>
        <dbReference type="EMBL" id="MCV7225123.1"/>
    </source>
</evidence>
<evidence type="ECO:0000313" key="9">
    <source>
        <dbReference type="Proteomes" id="UP001526201"/>
    </source>
</evidence>
<name>A0ABT3C6P5_9MYCO</name>
<dbReference type="Pfam" id="PF16901">
    <property type="entry name" value="DAO_C"/>
    <property type="match status" value="1"/>
</dbReference>
<dbReference type="RefSeq" id="WP_264065874.1">
    <property type="nucleotide sequence ID" value="NZ_JACKTY010000012.1"/>
</dbReference>